<feature type="compositionally biased region" description="Basic and acidic residues" evidence="1">
    <location>
        <begin position="290"/>
        <end position="307"/>
    </location>
</feature>
<evidence type="ECO:0000313" key="2">
    <source>
        <dbReference type="EMBL" id="GFB17312.1"/>
    </source>
</evidence>
<sequence length="356" mass="42130">MPRAIIGDTFLTKSYIPTVSFYKPIENRCIHEGRVVDQPYYKSNGIERLFTNVRFNCLFKINEPIVPRFILDFYSQVKVQTDENCYLLVLFMIHHEFITPSLAQFGQILIIPYNGQGVFTNEWDLASLAYSQETEGPYHIDIPTLNDIQLRQDMKRWEELIRENVFGLGGHRNHLPASLAHMLYCIVAEEQYNLTYFFVKRIEYARATSTANLPYGMFLTRLYRYVMEHYPHLENGIHNVVDRVLLASSDVVLSNLIPALVANANMLRERFTCRYNWTLFGMLPRSRRDKKPEEVQKMKEKVEEKSQHSKSQTNHEWAPDEAYYEEEIELIKYWQMTKYKPMNNAIEKQLKQRNND</sequence>
<dbReference type="AlphaFoldDB" id="A0A699KYK3"/>
<feature type="region of interest" description="Disordered" evidence="1">
    <location>
        <begin position="290"/>
        <end position="318"/>
    </location>
</feature>
<protein>
    <submittedName>
        <fullName evidence="2">E3 ubiquitin-protein ligase UPL2-like</fullName>
    </submittedName>
</protein>
<organism evidence="2">
    <name type="scientific">Tanacetum cinerariifolium</name>
    <name type="common">Dalmatian daisy</name>
    <name type="synonym">Chrysanthemum cinerariifolium</name>
    <dbReference type="NCBI Taxonomy" id="118510"/>
    <lineage>
        <taxon>Eukaryota</taxon>
        <taxon>Viridiplantae</taxon>
        <taxon>Streptophyta</taxon>
        <taxon>Embryophyta</taxon>
        <taxon>Tracheophyta</taxon>
        <taxon>Spermatophyta</taxon>
        <taxon>Magnoliopsida</taxon>
        <taxon>eudicotyledons</taxon>
        <taxon>Gunneridae</taxon>
        <taxon>Pentapetalae</taxon>
        <taxon>asterids</taxon>
        <taxon>campanulids</taxon>
        <taxon>Asterales</taxon>
        <taxon>Asteraceae</taxon>
        <taxon>Asteroideae</taxon>
        <taxon>Anthemideae</taxon>
        <taxon>Anthemidinae</taxon>
        <taxon>Tanacetum</taxon>
    </lineage>
</organism>
<comment type="caution">
    <text evidence="2">The sequence shown here is derived from an EMBL/GenBank/DDBJ whole genome shotgun (WGS) entry which is preliminary data.</text>
</comment>
<accession>A0A699KYK3</accession>
<reference evidence="2" key="1">
    <citation type="journal article" date="2019" name="Sci. Rep.">
        <title>Draft genome of Tanacetum cinerariifolium, the natural source of mosquito coil.</title>
        <authorList>
            <person name="Yamashiro T."/>
            <person name="Shiraishi A."/>
            <person name="Satake H."/>
            <person name="Nakayama K."/>
        </authorList>
    </citation>
    <scope>NUCLEOTIDE SEQUENCE</scope>
</reference>
<evidence type="ECO:0000256" key="1">
    <source>
        <dbReference type="SAM" id="MobiDB-lite"/>
    </source>
</evidence>
<name>A0A699KYK3_TANCI</name>
<dbReference type="EMBL" id="BKCJ010567925">
    <property type="protein sequence ID" value="GFB17312.1"/>
    <property type="molecule type" value="Genomic_DNA"/>
</dbReference>
<gene>
    <name evidence="2" type="ORF">Tci_689283</name>
</gene>
<proteinExistence type="predicted"/>